<organism evidence="1 2">
    <name type="scientific">Streptomonospora algeriensis</name>
    <dbReference type="NCBI Taxonomy" id="995084"/>
    <lineage>
        <taxon>Bacteria</taxon>
        <taxon>Bacillati</taxon>
        <taxon>Actinomycetota</taxon>
        <taxon>Actinomycetes</taxon>
        <taxon>Streptosporangiales</taxon>
        <taxon>Nocardiopsidaceae</taxon>
        <taxon>Streptomonospora</taxon>
    </lineage>
</organism>
<dbReference type="EMBL" id="JBHTHR010000023">
    <property type="protein sequence ID" value="MFD0800138.1"/>
    <property type="molecule type" value="Genomic_DNA"/>
</dbReference>
<sequence length="40" mass="3985">MLKRQGLTFALAAGSAAVTLIVLGTSGQRPATVARCIVAA</sequence>
<accession>A0ABW3BA81</accession>
<keyword evidence="2" id="KW-1185">Reference proteome</keyword>
<name>A0ABW3BA81_9ACTN</name>
<protein>
    <submittedName>
        <fullName evidence="1">Uncharacterized protein</fullName>
    </submittedName>
</protein>
<comment type="caution">
    <text evidence="1">The sequence shown here is derived from an EMBL/GenBank/DDBJ whole genome shotgun (WGS) entry which is preliminary data.</text>
</comment>
<evidence type="ECO:0000313" key="1">
    <source>
        <dbReference type="EMBL" id="MFD0800138.1"/>
    </source>
</evidence>
<dbReference type="Proteomes" id="UP001596956">
    <property type="component" value="Unassembled WGS sequence"/>
</dbReference>
<evidence type="ECO:0000313" key="2">
    <source>
        <dbReference type="Proteomes" id="UP001596956"/>
    </source>
</evidence>
<reference evidence="2" key="1">
    <citation type="journal article" date="2019" name="Int. J. Syst. Evol. Microbiol.">
        <title>The Global Catalogue of Microorganisms (GCM) 10K type strain sequencing project: providing services to taxonomists for standard genome sequencing and annotation.</title>
        <authorList>
            <consortium name="The Broad Institute Genomics Platform"/>
            <consortium name="The Broad Institute Genome Sequencing Center for Infectious Disease"/>
            <person name="Wu L."/>
            <person name="Ma J."/>
        </authorList>
    </citation>
    <scope>NUCLEOTIDE SEQUENCE [LARGE SCALE GENOMIC DNA]</scope>
    <source>
        <strain evidence="2">CCUG 63369</strain>
    </source>
</reference>
<gene>
    <name evidence="1" type="ORF">ACFQZU_02230</name>
</gene>
<proteinExistence type="predicted"/>